<dbReference type="AlphaFoldDB" id="A0A2D4LER0"/>
<dbReference type="EMBL" id="IACM01019591">
    <property type="protein sequence ID" value="LAB19283.1"/>
    <property type="molecule type" value="Transcribed_RNA"/>
</dbReference>
<evidence type="ECO:0000256" key="1">
    <source>
        <dbReference type="SAM" id="MobiDB-lite"/>
    </source>
</evidence>
<feature type="region of interest" description="Disordered" evidence="1">
    <location>
        <begin position="86"/>
        <end position="113"/>
    </location>
</feature>
<sequence>MTWIIGAKEPWSQSAQLLKQPQLCSHCLLVTKTLLPLPKFPSVVSSKATFLNQPQCNGIQAPSPVESTTSLQFCLAPTTILTAACSPSPSASGNLSHSSAMSTMQPPTPELTK</sequence>
<reference evidence="2" key="2">
    <citation type="submission" date="2017-11" db="EMBL/GenBank/DDBJ databases">
        <title>Coralsnake Venomics: Analyses of Venom Gland Transcriptomes and Proteomes of Six Brazilian Taxa.</title>
        <authorList>
            <person name="Aird S.D."/>
            <person name="Jorge da Silva N."/>
            <person name="Qiu L."/>
            <person name="Villar-Briones A."/>
            <person name="Aparecida-Saddi V."/>
            <person name="Campos-Telles M.P."/>
            <person name="Grau M."/>
            <person name="Mikheyev A.S."/>
        </authorList>
    </citation>
    <scope>NUCLEOTIDE SEQUENCE</scope>
    <source>
        <tissue evidence="2">Venom_gland</tissue>
    </source>
</reference>
<proteinExistence type="predicted"/>
<evidence type="ECO:0000313" key="2">
    <source>
        <dbReference type="EMBL" id="LAB19283.1"/>
    </source>
</evidence>
<organism evidence="2">
    <name type="scientific">Micrurus spixii</name>
    <name type="common">Amazon coral snake</name>
    <dbReference type="NCBI Taxonomy" id="129469"/>
    <lineage>
        <taxon>Eukaryota</taxon>
        <taxon>Metazoa</taxon>
        <taxon>Chordata</taxon>
        <taxon>Craniata</taxon>
        <taxon>Vertebrata</taxon>
        <taxon>Euteleostomi</taxon>
        <taxon>Lepidosauria</taxon>
        <taxon>Squamata</taxon>
        <taxon>Bifurcata</taxon>
        <taxon>Unidentata</taxon>
        <taxon>Episquamata</taxon>
        <taxon>Toxicofera</taxon>
        <taxon>Serpentes</taxon>
        <taxon>Colubroidea</taxon>
        <taxon>Elapidae</taxon>
        <taxon>Elapinae</taxon>
        <taxon>Micrurus</taxon>
    </lineage>
</organism>
<name>A0A2D4LER0_9SAUR</name>
<feature type="compositionally biased region" description="Polar residues" evidence="1">
    <location>
        <begin position="86"/>
        <end position="105"/>
    </location>
</feature>
<accession>A0A2D4LER0</accession>
<reference evidence="2" key="1">
    <citation type="submission" date="2017-07" db="EMBL/GenBank/DDBJ databases">
        <authorList>
            <person name="Mikheyev A."/>
            <person name="Grau M."/>
        </authorList>
    </citation>
    <scope>NUCLEOTIDE SEQUENCE</scope>
    <source>
        <tissue evidence="2">Venom_gland</tissue>
    </source>
</reference>
<protein>
    <submittedName>
        <fullName evidence="2">Uncharacterized protein</fullName>
    </submittedName>
</protein>